<proteinExistence type="inferred from homology"/>
<dbReference type="GO" id="GO:0033389">
    <property type="term" value="P:putrescine biosynthetic process from arginine, via agmatine"/>
    <property type="evidence" value="ECO:0007669"/>
    <property type="project" value="TreeGrafter"/>
</dbReference>
<dbReference type="SUPFAM" id="SSF52768">
    <property type="entry name" value="Arginase/deacetylase"/>
    <property type="match status" value="1"/>
</dbReference>
<evidence type="ECO:0000313" key="6">
    <source>
        <dbReference type="EMBL" id="TKC03593.1"/>
    </source>
</evidence>
<dbReference type="InterPro" id="IPR006035">
    <property type="entry name" value="Ureohydrolase"/>
</dbReference>
<protein>
    <submittedName>
        <fullName evidence="6">Arginase</fullName>
    </submittedName>
</protein>
<dbReference type="GO" id="GO:0046872">
    <property type="term" value="F:metal ion binding"/>
    <property type="evidence" value="ECO:0007669"/>
    <property type="project" value="UniProtKB-KW"/>
</dbReference>
<keyword evidence="4" id="KW-0464">Manganese</keyword>
<dbReference type="OrthoDB" id="9788689at2"/>
<dbReference type="PANTHER" id="PTHR11358">
    <property type="entry name" value="ARGINASE/AGMATINASE"/>
    <property type="match status" value="1"/>
</dbReference>
<keyword evidence="7" id="KW-1185">Reference proteome</keyword>
<reference evidence="6 7" key="1">
    <citation type="submission" date="2019-04" db="EMBL/GenBank/DDBJ databases">
        <title>Pedobacter sp. AR-2-6 sp. nov., isolated from Arctic soil.</title>
        <authorList>
            <person name="Dahal R.H."/>
            <person name="Kim D.-U."/>
        </authorList>
    </citation>
    <scope>NUCLEOTIDE SEQUENCE [LARGE SCALE GENOMIC DNA]</scope>
    <source>
        <strain evidence="6 7">AR-2-6</strain>
    </source>
</reference>
<gene>
    <name evidence="6" type="ORF">FA045_00330</name>
</gene>
<dbReference type="GO" id="GO:0008783">
    <property type="term" value="F:agmatinase activity"/>
    <property type="evidence" value="ECO:0007669"/>
    <property type="project" value="TreeGrafter"/>
</dbReference>
<dbReference type="Gene3D" id="3.40.800.10">
    <property type="entry name" value="Ureohydrolase domain"/>
    <property type="match status" value="1"/>
</dbReference>
<keyword evidence="1" id="KW-0479">Metal-binding</keyword>
<comment type="similarity">
    <text evidence="5">Belongs to the arginase family.</text>
</comment>
<evidence type="ECO:0000256" key="4">
    <source>
        <dbReference type="ARBA" id="ARBA00023211"/>
    </source>
</evidence>
<dbReference type="AlphaFoldDB" id="A0A4U1CAR6"/>
<comment type="caution">
    <text evidence="6">The sequence shown here is derived from an EMBL/GenBank/DDBJ whole genome shotgun (WGS) entry which is preliminary data.</text>
</comment>
<evidence type="ECO:0000256" key="5">
    <source>
        <dbReference type="PROSITE-ProRule" id="PRU00742"/>
    </source>
</evidence>
<dbReference type="PANTHER" id="PTHR11358:SF35">
    <property type="entry name" value="FORMIMIDOYLGLUTAMASE"/>
    <property type="match status" value="1"/>
</dbReference>
<evidence type="ECO:0000256" key="2">
    <source>
        <dbReference type="ARBA" id="ARBA00022801"/>
    </source>
</evidence>
<dbReference type="EMBL" id="SWBO01000001">
    <property type="protein sequence ID" value="TKC03593.1"/>
    <property type="molecule type" value="Genomic_DNA"/>
</dbReference>
<dbReference type="CDD" id="cd09988">
    <property type="entry name" value="Formimidoylglutamase"/>
    <property type="match status" value="1"/>
</dbReference>
<evidence type="ECO:0000313" key="7">
    <source>
        <dbReference type="Proteomes" id="UP000310477"/>
    </source>
</evidence>
<keyword evidence="2" id="KW-0378">Hydrolase</keyword>
<dbReference type="Pfam" id="PF00491">
    <property type="entry name" value="Arginase"/>
    <property type="match status" value="1"/>
</dbReference>
<dbReference type="Proteomes" id="UP000310477">
    <property type="component" value="Unassembled WGS sequence"/>
</dbReference>
<accession>A0A4U1CAR6</accession>
<organism evidence="6 7">
    <name type="scientific">Pedobacter cryotolerans</name>
    <dbReference type="NCBI Taxonomy" id="2571270"/>
    <lineage>
        <taxon>Bacteria</taxon>
        <taxon>Pseudomonadati</taxon>
        <taxon>Bacteroidota</taxon>
        <taxon>Sphingobacteriia</taxon>
        <taxon>Sphingobacteriales</taxon>
        <taxon>Sphingobacteriaceae</taxon>
        <taxon>Pedobacter</taxon>
    </lineage>
</organism>
<dbReference type="PROSITE" id="PS51409">
    <property type="entry name" value="ARGINASE_2"/>
    <property type="match status" value="1"/>
</dbReference>
<evidence type="ECO:0000256" key="1">
    <source>
        <dbReference type="ARBA" id="ARBA00022723"/>
    </source>
</evidence>
<name>A0A4U1CAR6_9SPHI</name>
<dbReference type="GO" id="GO:0006547">
    <property type="term" value="P:L-histidine metabolic process"/>
    <property type="evidence" value="ECO:0007669"/>
    <property type="project" value="UniProtKB-KW"/>
</dbReference>
<dbReference type="InterPro" id="IPR023696">
    <property type="entry name" value="Ureohydrolase_dom_sf"/>
</dbReference>
<sequence>MDSFNIYTQSDVLALTNQRDGEVKLGEKILTVSNLDEIEKSNAKFVLLGIPEDIGVRANLGVAGAKTAWLAALKSLLNMQSNNFLVGDEILVLGHFEIDEPTDTSLQGLREKVNQIDALVYPIIQKIVSVGKIPIVIGGGHNNAFPIISGTSMGKGNKKMNVVNIDAHADLRNRAEGRHSGNSFSTAIGSGYLNQYQIFGLQQNYVNQNLADEIAASPNIKAFYFEDLLQSQKSIVENFTAFTANLKEPCGLEIDLDGIENVLSSAQTSSGFGLNEIRKILMANTKNYSYLHICEGATELADGRKDSKTGKTIAYLVSDFVKALRPRIYQQP</sequence>
<keyword evidence="3" id="KW-0369">Histidine metabolism</keyword>
<evidence type="ECO:0000256" key="3">
    <source>
        <dbReference type="ARBA" id="ARBA00022808"/>
    </source>
</evidence>